<evidence type="ECO:0000259" key="1">
    <source>
        <dbReference type="Pfam" id="PF13460"/>
    </source>
</evidence>
<sequence length="221" mass="24624">MKVILFGASGMLGQGVLREALRADDVSQVLVVGRTALQQDDPKLRQLVRADLFDYSGLEADLSGYDACLFCLGVSASEIDEAGYVRINHDLPLAAAKVLSRLNPQMVFVYVSGAGTDSSEQGRVMWARVKGRTENALQRLPFRGVYLLRPAAIQPMHGEQSKTRSYRLFYRWLGWTLPLLRKLFPHLVLTTEQIGRAMLATVRRGAPRPVLEVRDIAELGR</sequence>
<dbReference type="Gene3D" id="3.40.50.720">
    <property type="entry name" value="NAD(P)-binding Rossmann-like Domain"/>
    <property type="match status" value="1"/>
</dbReference>
<feature type="domain" description="NAD(P)-binding" evidence="1">
    <location>
        <begin position="7"/>
        <end position="126"/>
    </location>
</feature>
<dbReference type="EMBL" id="JACGDG010000006">
    <property type="protein sequence ID" value="MBA6115748.1"/>
    <property type="molecule type" value="Genomic_DNA"/>
</dbReference>
<dbReference type="Proteomes" id="UP000553948">
    <property type="component" value="Unassembled WGS sequence"/>
</dbReference>
<dbReference type="Pfam" id="PF13460">
    <property type="entry name" value="NAD_binding_10"/>
    <property type="match status" value="1"/>
</dbReference>
<dbReference type="InterPro" id="IPR036291">
    <property type="entry name" value="NAD(P)-bd_dom_sf"/>
</dbReference>
<accession>A0A7W2KZJ3</accession>
<dbReference type="RefSeq" id="WP_054900696.1">
    <property type="nucleotide sequence ID" value="NZ_CP060529.1"/>
</dbReference>
<proteinExistence type="predicted"/>
<dbReference type="SUPFAM" id="SSF51735">
    <property type="entry name" value="NAD(P)-binding Rossmann-fold domains"/>
    <property type="match status" value="1"/>
</dbReference>
<evidence type="ECO:0000313" key="3">
    <source>
        <dbReference type="Proteomes" id="UP000553948"/>
    </source>
</evidence>
<dbReference type="InterPro" id="IPR016040">
    <property type="entry name" value="NAD(P)-bd_dom"/>
</dbReference>
<name>A0A7W2KZJ3_PSEPU</name>
<reference evidence="2 3" key="1">
    <citation type="submission" date="2020-07" db="EMBL/GenBank/DDBJ databases">
        <title>Diversity of carbapenemase encoding genes among Pseudomonas putida group clinical isolates in a tertiary Brazilian hospital.</title>
        <authorList>
            <person name="Alberto-Lei F."/>
            <person name="Nodari C.S."/>
            <person name="Streling A.P."/>
            <person name="Paulino J.T."/>
            <person name="Bessa-Neto F.O."/>
            <person name="Cayo R."/>
            <person name="Gales A.C."/>
        </authorList>
    </citation>
    <scope>NUCLEOTIDE SEQUENCE [LARGE SCALE GENOMIC DNA]</scope>
    <source>
        <strain evidence="2 3">12464</strain>
    </source>
</reference>
<dbReference type="PANTHER" id="PTHR14097">
    <property type="entry name" value="OXIDOREDUCTASE HTATIP2"/>
    <property type="match status" value="1"/>
</dbReference>
<gene>
    <name evidence="2" type="ORF">H4C47_08400</name>
</gene>
<organism evidence="2 3">
    <name type="scientific">Pseudomonas putida</name>
    <name type="common">Arthrobacter siderocapsulatus</name>
    <dbReference type="NCBI Taxonomy" id="303"/>
    <lineage>
        <taxon>Bacteria</taxon>
        <taxon>Pseudomonadati</taxon>
        <taxon>Pseudomonadota</taxon>
        <taxon>Gammaproteobacteria</taxon>
        <taxon>Pseudomonadales</taxon>
        <taxon>Pseudomonadaceae</taxon>
        <taxon>Pseudomonas</taxon>
    </lineage>
</organism>
<dbReference type="PANTHER" id="PTHR14097:SF8">
    <property type="entry name" value="NAD(P)-BINDING DOMAIN-CONTAINING PROTEIN"/>
    <property type="match status" value="1"/>
</dbReference>
<evidence type="ECO:0000313" key="2">
    <source>
        <dbReference type="EMBL" id="MBA6115748.1"/>
    </source>
</evidence>
<dbReference type="AlphaFoldDB" id="A0A7W2KZJ3"/>
<comment type="caution">
    <text evidence="2">The sequence shown here is derived from an EMBL/GenBank/DDBJ whole genome shotgun (WGS) entry which is preliminary data.</text>
</comment>
<protein>
    <submittedName>
        <fullName evidence="2">NAD(P)H-binding protein</fullName>
    </submittedName>
</protein>